<dbReference type="GO" id="GO:0008270">
    <property type="term" value="F:zinc ion binding"/>
    <property type="evidence" value="ECO:0007669"/>
    <property type="project" value="UniProtKB-KW"/>
</dbReference>
<protein>
    <recommendedName>
        <fullName evidence="2">SWIM-type domain-containing protein</fullName>
    </recommendedName>
</protein>
<evidence type="ECO:0000256" key="1">
    <source>
        <dbReference type="PROSITE-ProRule" id="PRU00325"/>
    </source>
</evidence>
<dbReference type="AlphaFoldDB" id="A0A0W7Z945"/>
<dbReference type="Proteomes" id="UP000053300">
    <property type="component" value="Unassembled WGS sequence"/>
</dbReference>
<gene>
    <name evidence="3" type="ORF">AS359_04995</name>
</gene>
<feature type="domain" description="SWIM-type" evidence="2">
    <location>
        <begin position="60"/>
        <end position="96"/>
    </location>
</feature>
<evidence type="ECO:0000313" key="3">
    <source>
        <dbReference type="EMBL" id="KUF43713.1"/>
    </source>
</evidence>
<name>A0A0W7Z945_9BURK</name>
<organism evidence="3 4">
    <name type="scientific">Comamonas kerstersii</name>
    <dbReference type="NCBI Taxonomy" id="225992"/>
    <lineage>
        <taxon>Bacteria</taxon>
        <taxon>Pseudomonadati</taxon>
        <taxon>Pseudomonadota</taxon>
        <taxon>Betaproteobacteria</taxon>
        <taxon>Burkholderiales</taxon>
        <taxon>Comamonadaceae</taxon>
        <taxon>Comamonas</taxon>
    </lineage>
</organism>
<keyword evidence="1" id="KW-0863">Zinc-finger</keyword>
<dbReference type="PROSITE" id="PS50966">
    <property type="entry name" value="ZF_SWIM"/>
    <property type="match status" value="1"/>
</dbReference>
<reference evidence="3 4" key="1">
    <citation type="submission" date="2015-12" db="EMBL/GenBank/DDBJ databases">
        <title>Complete genome sequence of a multi-drug resistant strain Acidovorax sp. 12322-1.</title>
        <authorList>
            <person name="Ming D."/>
            <person name="Wang M."/>
            <person name="Hu S."/>
            <person name="Zhou Y."/>
            <person name="Jiang T."/>
        </authorList>
    </citation>
    <scope>NUCLEOTIDE SEQUENCE [LARGE SCALE GENOMIC DNA]</scope>
    <source>
        <strain evidence="3 4">12322-1</strain>
    </source>
</reference>
<keyword evidence="4" id="KW-1185">Reference proteome</keyword>
<dbReference type="STRING" id="225992.B5M06_03445"/>
<dbReference type="Pfam" id="PF04434">
    <property type="entry name" value="SWIM"/>
    <property type="match status" value="1"/>
</dbReference>
<keyword evidence="1" id="KW-0862">Zinc</keyword>
<accession>A0A0W7Z945</accession>
<keyword evidence="1" id="KW-0479">Metal-binding</keyword>
<dbReference type="RefSeq" id="WP_058879449.1">
    <property type="nucleotide sequence ID" value="NZ_LPXH01000001.1"/>
</dbReference>
<evidence type="ECO:0000313" key="4">
    <source>
        <dbReference type="Proteomes" id="UP000053300"/>
    </source>
</evidence>
<dbReference type="EMBL" id="LPXH01000001">
    <property type="protein sequence ID" value="KUF43713.1"/>
    <property type="molecule type" value="Genomic_DNA"/>
</dbReference>
<comment type="caution">
    <text evidence="3">The sequence shown here is derived from an EMBL/GenBank/DDBJ whole genome shotgun (WGS) entry which is preliminary data.</text>
</comment>
<proteinExistence type="predicted"/>
<dbReference type="InterPro" id="IPR007527">
    <property type="entry name" value="Znf_SWIM"/>
</dbReference>
<evidence type="ECO:0000259" key="2">
    <source>
        <dbReference type="PROSITE" id="PS50966"/>
    </source>
</evidence>
<sequence length="591" mass="67824">MAFRSQSPAIPELPAAWRKLTSAAIRESGINYFLDDTVTALEPENGHEGLCFTVEGSTPYRVELDVEHPEESTCTCPHAETVYVCKHMVAAYLTWKSTQTPADTNASTGTPARKLSPRLQEMQADMDFLQAQSLQALHTWITEQCDRSPEFALQLRLWRQTEQAKHTPMTPAQWRSFLTKAMPQRQGLYGRELSRWAEHAMQALQTWEDLLATQADSIRTACTMALRRLYKLWETADDSYGQLYDLHVWLQDMLMRSVQATPPPANWLKDWLKLLEEDPLGNWDEEAFLRHAGTPLQQAYCRHAVAQWEAWCKASPPAPAHSRHKVFNPDAWERSRKRYLLRKRYLWAMEQSMDVSALIALMQQTAQTDDEWLDAYRFCERHQRHREAMTMAQLGVQHHPSSFALRQALLACYMRDGWDQEALALSEQLALERSHEGPQLALYLQCAVACGHTRLSARNALIEKMWEQASPSPYKNMGDAIRWLLRDNDWKYALTIMQRPSASCETETLCQLAVRLPATHAAQAVGILQPLFDREMQKASSPYAQALRLVQLVVQRMPQADAQAWLQSLRLTYKAKRKFMEGLQAITLPAD</sequence>